<dbReference type="RefSeq" id="WP_189621020.1">
    <property type="nucleotide sequence ID" value="NZ_BMZA01000006.1"/>
</dbReference>
<accession>A0A918PGM6</accession>
<feature type="domain" description="DUF4268" evidence="1">
    <location>
        <begin position="180"/>
        <end position="315"/>
    </location>
</feature>
<reference evidence="2" key="1">
    <citation type="journal article" date="2014" name="Int. J. Syst. Evol. Microbiol.">
        <title>Complete genome sequence of Corynebacterium casei LMG S-19264T (=DSM 44701T), isolated from a smear-ripened cheese.</title>
        <authorList>
            <consortium name="US DOE Joint Genome Institute (JGI-PGF)"/>
            <person name="Walter F."/>
            <person name="Albersmeier A."/>
            <person name="Kalinowski J."/>
            <person name="Ruckert C."/>
        </authorList>
    </citation>
    <scope>NUCLEOTIDE SEQUENCE</scope>
    <source>
        <strain evidence="2">KCTC 32255</strain>
    </source>
</reference>
<reference evidence="2" key="2">
    <citation type="submission" date="2020-09" db="EMBL/GenBank/DDBJ databases">
        <authorList>
            <person name="Sun Q."/>
            <person name="Kim S."/>
        </authorList>
    </citation>
    <scope>NUCLEOTIDE SEQUENCE</scope>
    <source>
        <strain evidence="2">KCTC 32255</strain>
    </source>
</reference>
<dbReference type="Gene3D" id="3.40.1350.10">
    <property type="match status" value="1"/>
</dbReference>
<evidence type="ECO:0000313" key="2">
    <source>
        <dbReference type="EMBL" id="GGZ04800.1"/>
    </source>
</evidence>
<evidence type="ECO:0000313" key="3">
    <source>
        <dbReference type="Proteomes" id="UP000648075"/>
    </source>
</evidence>
<comment type="caution">
    <text evidence="2">The sequence shown here is derived from an EMBL/GenBank/DDBJ whole genome shotgun (WGS) entry which is preliminary data.</text>
</comment>
<dbReference type="InterPro" id="IPR025364">
    <property type="entry name" value="DUF4268"/>
</dbReference>
<name>A0A918PGM6_9SPHN</name>
<dbReference type="GO" id="GO:0003676">
    <property type="term" value="F:nucleic acid binding"/>
    <property type="evidence" value="ECO:0007669"/>
    <property type="project" value="InterPro"/>
</dbReference>
<sequence>MSDYDLGKLMKVELRDIWMSESSHFTPWLAREENLLTLGETLGLELELEAQEKAVGPFRADILCKDIGTNAWVLIENQLERTDHGHLGQLLTYASGLEAVTIVWIAARFTEEHRSTLDWLNRITDETFRFFGVEVELWRIGESPAAPRFNIVSKPNNWNKLVTQAARAIDETELTSTKALQLAYWDALGGVLKAQAGPLARERKAQPQSWMSYSIGRSGFGLNASMSRPKRQIRAEIYISNADSKAFFHLLHEQKSQIESALGYSLQWEELPEGRDTRISLPLNDSDPEDQADWSRQHAWLAERLNELYRVFVNRIKALDAAAWSPRDAL</sequence>
<organism evidence="2 3">
    <name type="scientific">Novosphingobium colocasiae</name>
    <dbReference type="NCBI Taxonomy" id="1256513"/>
    <lineage>
        <taxon>Bacteria</taxon>
        <taxon>Pseudomonadati</taxon>
        <taxon>Pseudomonadota</taxon>
        <taxon>Alphaproteobacteria</taxon>
        <taxon>Sphingomonadales</taxon>
        <taxon>Sphingomonadaceae</taxon>
        <taxon>Novosphingobium</taxon>
    </lineage>
</organism>
<dbReference type="AlphaFoldDB" id="A0A918PGM6"/>
<dbReference type="InterPro" id="IPR011856">
    <property type="entry name" value="tRNA_endonuc-like_dom_sf"/>
</dbReference>
<gene>
    <name evidence="2" type="ORF">GCM10011614_19550</name>
</gene>
<dbReference type="Proteomes" id="UP000648075">
    <property type="component" value="Unassembled WGS sequence"/>
</dbReference>
<evidence type="ECO:0000259" key="1">
    <source>
        <dbReference type="Pfam" id="PF14088"/>
    </source>
</evidence>
<dbReference type="Pfam" id="PF14088">
    <property type="entry name" value="DUF4268"/>
    <property type="match status" value="1"/>
</dbReference>
<keyword evidence="3" id="KW-1185">Reference proteome</keyword>
<proteinExistence type="predicted"/>
<protein>
    <recommendedName>
        <fullName evidence="1">DUF4268 domain-containing protein</fullName>
    </recommendedName>
</protein>
<dbReference type="EMBL" id="BMZA01000006">
    <property type="protein sequence ID" value="GGZ04800.1"/>
    <property type="molecule type" value="Genomic_DNA"/>
</dbReference>